<organism evidence="2 3">
    <name type="scientific">Thalassiosira oceanica</name>
    <name type="common">Marine diatom</name>
    <dbReference type="NCBI Taxonomy" id="159749"/>
    <lineage>
        <taxon>Eukaryota</taxon>
        <taxon>Sar</taxon>
        <taxon>Stramenopiles</taxon>
        <taxon>Ochrophyta</taxon>
        <taxon>Bacillariophyta</taxon>
        <taxon>Coscinodiscophyceae</taxon>
        <taxon>Thalassiosirophycidae</taxon>
        <taxon>Thalassiosirales</taxon>
        <taxon>Thalassiosiraceae</taxon>
        <taxon>Thalassiosira</taxon>
    </lineage>
</organism>
<feature type="compositionally biased region" description="Gly residues" evidence="1">
    <location>
        <begin position="99"/>
        <end position="113"/>
    </location>
</feature>
<reference evidence="2 3" key="1">
    <citation type="journal article" date="2012" name="Genome Biol.">
        <title>Genome and low-iron response of an oceanic diatom adapted to chronic iron limitation.</title>
        <authorList>
            <person name="Lommer M."/>
            <person name="Specht M."/>
            <person name="Roy A.S."/>
            <person name="Kraemer L."/>
            <person name="Andreson R."/>
            <person name="Gutowska M.A."/>
            <person name="Wolf J."/>
            <person name="Bergner S.V."/>
            <person name="Schilhabel M.B."/>
            <person name="Klostermeier U.C."/>
            <person name="Beiko R.G."/>
            <person name="Rosenstiel P."/>
            <person name="Hippler M."/>
            <person name="Laroche J."/>
        </authorList>
    </citation>
    <scope>NUCLEOTIDE SEQUENCE [LARGE SCALE GENOMIC DNA]</scope>
    <source>
        <strain evidence="2 3">CCMP1005</strain>
    </source>
</reference>
<dbReference type="EMBL" id="AGNL01019784">
    <property type="protein sequence ID" value="EJK61587.1"/>
    <property type="molecule type" value="Genomic_DNA"/>
</dbReference>
<dbReference type="eggNOG" id="ENOG502SPAW">
    <property type="taxonomic scope" value="Eukaryota"/>
</dbReference>
<feature type="compositionally biased region" description="Basic residues" evidence="1">
    <location>
        <begin position="172"/>
        <end position="183"/>
    </location>
</feature>
<accession>K0STH6</accession>
<keyword evidence="3" id="KW-1185">Reference proteome</keyword>
<dbReference type="Proteomes" id="UP000266841">
    <property type="component" value="Unassembled WGS sequence"/>
</dbReference>
<feature type="region of interest" description="Disordered" evidence="1">
    <location>
        <begin position="148"/>
        <end position="207"/>
    </location>
</feature>
<feature type="region of interest" description="Disordered" evidence="1">
    <location>
        <begin position="99"/>
        <end position="125"/>
    </location>
</feature>
<dbReference type="AlphaFoldDB" id="K0STH6"/>
<gene>
    <name evidence="2" type="ORF">THAOC_17899</name>
</gene>
<evidence type="ECO:0000256" key="1">
    <source>
        <dbReference type="SAM" id="MobiDB-lite"/>
    </source>
</evidence>
<evidence type="ECO:0000313" key="2">
    <source>
        <dbReference type="EMBL" id="EJK61587.1"/>
    </source>
</evidence>
<feature type="non-terminal residue" evidence="2">
    <location>
        <position position="207"/>
    </location>
</feature>
<name>K0STH6_THAOC</name>
<protein>
    <submittedName>
        <fullName evidence="2">Uncharacterized protein</fullName>
    </submittedName>
</protein>
<sequence>MTFHLHNELGKVDRTLLAVAVCATVGHGSVASAAAASGGGGPLGGVVLDKLDQHRLRLYLSHFFGRKLTKLLQSLGTCLKDHFNSVQLWTRLTEGGLGYGQADGDGDGGGGSAGPSSSRPQGRRHGVAVVLRRARLDLDDGGRGAVLLHGAGQLRPDPVRRSREEPQDEHGRRGRRRDVRRQARGLLEGLGCEARPLAGGLREGGGE</sequence>
<feature type="compositionally biased region" description="Basic and acidic residues" evidence="1">
    <location>
        <begin position="157"/>
        <end position="171"/>
    </location>
</feature>
<evidence type="ECO:0000313" key="3">
    <source>
        <dbReference type="Proteomes" id="UP000266841"/>
    </source>
</evidence>
<comment type="caution">
    <text evidence="2">The sequence shown here is derived from an EMBL/GenBank/DDBJ whole genome shotgun (WGS) entry which is preliminary data.</text>
</comment>
<proteinExistence type="predicted"/>